<gene>
    <name evidence="3" type="ORF">GCK32_007765</name>
</gene>
<evidence type="ECO:0000256" key="1">
    <source>
        <dbReference type="ARBA" id="ARBA00022473"/>
    </source>
</evidence>
<feature type="repeat" description="ARM" evidence="2">
    <location>
        <begin position="229"/>
        <end position="256"/>
    </location>
</feature>
<feature type="repeat" description="ARM" evidence="2">
    <location>
        <begin position="188"/>
        <end position="230"/>
    </location>
</feature>
<dbReference type="SMART" id="SM00185">
    <property type="entry name" value="ARM"/>
    <property type="match status" value="2"/>
</dbReference>
<dbReference type="InterPro" id="IPR016024">
    <property type="entry name" value="ARM-type_fold"/>
</dbReference>
<name>A0AAN8F8Q3_TRICO</name>
<sequence>MVTQVVKVNGVDEFFKMYASEREKEMRGDVLVANQMQSMNIGSNGSDYINDLYRAYQDAETMYTETRSSRIRAAMFPESEAGPSSGIPHRATLIEQVLLLDEIIDFELNIFSFYFCEIRFIQMSVPTRILKTAVLDLLSFEGTSDMSALPIPDLIELMSDRDEAVLARAVQRVYLLSKEDRSIASYPTLIEALIKASKSDNINVKRDAVGALSHISEHPQGRMQIFRSGGLAELIRMLYCPVETVVQYAVTTLRNLLMHVDSVKAQARVLGAIEALAPLLLRNNWKFLALVADSLYFLLLGKQTHS</sequence>
<dbReference type="InterPro" id="IPR013284">
    <property type="entry name" value="Beta-catenin"/>
</dbReference>
<dbReference type="SUPFAM" id="SSF48371">
    <property type="entry name" value="ARM repeat"/>
    <property type="match status" value="1"/>
</dbReference>
<dbReference type="InterPro" id="IPR000225">
    <property type="entry name" value="Armadillo"/>
</dbReference>
<dbReference type="Gene3D" id="1.25.10.10">
    <property type="entry name" value="Leucine-rich Repeat Variant"/>
    <property type="match status" value="1"/>
</dbReference>
<proteinExistence type="predicted"/>
<comment type="caution">
    <text evidence="3">The sequence shown here is derived from an EMBL/GenBank/DDBJ whole genome shotgun (WGS) entry which is preliminary data.</text>
</comment>
<feature type="non-terminal residue" evidence="3">
    <location>
        <position position="306"/>
    </location>
</feature>
<reference evidence="3 4" key="1">
    <citation type="submission" date="2019-10" db="EMBL/GenBank/DDBJ databases">
        <title>Assembly and Annotation for the nematode Trichostrongylus colubriformis.</title>
        <authorList>
            <person name="Martin J."/>
        </authorList>
    </citation>
    <scope>NUCLEOTIDE SEQUENCE [LARGE SCALE GENOMIC DNA]</scope>
    <source>
        <strain evidence="3">G859</strain>
        <tissue evidence="3">Whole worm</tissue>
    </source>
</reference>
<dbReference type="EMBL" id="WIXE01013472">
    <property type="protein sequence ID" value="KAK5975086.1"/>
    <property type="molecule type" value="Genomic_DNA"/>
</dbReference>
<dbReference type="GO" id="GO:0007155">
    <property type="term" value="P:cell adhesion"/>
    <property type="evidence" value="ECO:0007669"/>
    <property type="project" value="InterPro"/>
</dbReference>
<dbReference type="InterPro" id="IPR011989">
    <property type="entry name" value="ARM-like"/>
</dbReference>
<dbReference type="PROSITE" id="PS50176">
    <property type="entry name" value="ARM_REPEAT"/>
    <property type="match status" value="2"/>
</dbReference>
<dbReference type="GO" id="GO:0045296">
    <property type="term" value="F:cadherin binding"/>
    <property type="evidence" value="ECO:0007669"/>
    <property type="project" value="InterPro"/>
</dbReference>
<organism evidence="3 4">
    <name type="scientific">Trichostrongylus colubriformis</name>
    <name type="common">Black scour worm</name>
    <dbReference type="NCBI Taxonomy" id="6319"/>
    <lineage>
        <taxon>Eukaryota</taxon>
        <taxon>Metazoa</taxon>
        <taxon>Ecdysozoa</taxon>
        <taxon>Nematoda</taxon>
        <taxon>Chromadorea</taxon>
        <taxon>Rhabditida</taxon>
        <taxon>Rhabditina</taxon>
        <taxon>Rhabditomorpha</taxon>
        <taxon>Strongyloidea</taxon>
        <taxon>Trichostrongylidae</taxon>
        <taxon>Trichostrongylus</taxon>
    </lineage>
</organism>
<dbReference type="PRINTS" id="PR01869">
    <property type="entry name" value="BCATNINFAMLY"/>
</dbReference>
<evidence type="ECO:0000313" key="3">
    <source>
        <dbReference type="EMBL" id="KAK5975086.1"/>
    </source>
</evidence>
<protein>
    <submittedName>
        <fullName evidence="3">Uncharacterized protein</fullName>
    </submittedName>
</protein>
<dbReference type="AlphaFoldDB" id="A0AAN8F8Q3"/>
<dbReference type="Proteomes" id="UP001331761">
    <property type="component" value="Unassembled WGS sequence"/>
</dbReference>
<evidence type="ECO:0000256" key="2">
    <source>
        <dbReference type="PROSITE-ProRule" id="PRU00259"/>
    </source>
</evidence>
<dbReference type="PANTHER" id="PTHR45976">
    <property type="entry name" value="ARMADILLO SEGMENT POLARITY PROTEIN"/>
    <property type="match status" value="1"/>
</dbReference>
<keyword evidence="4" id="KW-1185">Reference proteome</keyword>
<dbReference type="Pfam" id="PF00514">
    <property type="entry name" value="Arm"/>
    <property type="match status" value="1"/>
</dbReference>
<accession>A0AAN8F8Q3</accession>
<keyword evidence="1" id="KW-0217">Developmental protein</keyword>
<evidence type="ECO:0000313" key="4">
    <source>
        <dbReference type="Proteomes" id="UP001331761"/>
    </source>
</evidence>